<dbReference type="RefSeq" id="WP_140605286.1">
    <property type="nucleotide sequence ID" value="NZ_SAWY01000038.1"/>
</dbReference>
<proteinExistence type="predicted"/>
<evidence type="ECO:0000313" key="2">
    <source>
        <dbReference type="Proteomes" id="UP000315303"/>
    </source>
</evidence>
<dbReference type="Pfam" id="PF04402">
    <property type="entry name" value="SIMPL"/>
    <property type="match status" value="1"/>
</dbReference>
<evidence type="ECO:0000313" key="1">
    <source>
        <dbReference type="EMBL" id="TPH12858.1"/>
    </source>
</evidence>
<gene>
    <name evidence="1" type="ORF">EPA86_15680</name>
</gene>
<comment type="caution">
    <text evidence="1">The sequence shown here is derived from an EMBL/GenBank/DDBJ whole genome shotgun (WGS) entry which is preliminary data.</text>
</comment>
<dbReference type="PANTHER" id="PTHR34387">
    <property type="entry name" value="SLR1258 PROTEIN"/>
    <property type="match status" value="1"/>
</dbReference>
<dbReference type="GO" id="GO:0006974">
    <property type="term" value="P:DNA damage response"/>
    <property type="evidence" value="ECO:0007669"/>
    <property type="project" value="TreeGrafter"/>
</dbReference>
<dbReference type="Gene3D" id="3.30.110.170">
    <property type="entry name" value="Protein of unknown function (DUF541), domain 1"/>
    <property type="match status" value="1"/>
</dbReference>
<dbReference type="AlphaFoldDB" id="A0A502KMH7"/>
<dbReference type="Proteomes" id="UP000315303">
    <property type="component" value="Unassembled WGS sequence"/>
</dbReference>
<reference evidence="1 2" key="1">
    <citation type="submission" date="2019-01" db="EMBL/GenBank/DDBJ databases">
        <title>Litorilituus lipolytica sp. nov., isolated from intertidal sand of the Yellow Sea in China.</title>
        <authorList>
            <person name="Liu A."/>
        </authorList>
    </citation>
    <scope>NUCLEOTIDE SEQUENCE [LARGE SCALE GENOMIC DNA]</scope>
    <source>
        <strain evidence="1 2">RZ04</strain>
    </source>
</reference>
<dbReference type="InterPro" id="IPR007497">
    <property type="entry name" value="SIMPL/DUF541"/>
</dbReference>
<dbReference type="OrthoDB" id="6224332at2"/>
<dbReference type="EMBL" id="SAWY01000038">
    <property type="protein sequence ID" value="TPH12858.1"/>
    <property type="molecule type" value="Genomic_DNA"/>
</dbReference>
<organism evidence="1 2">
    <name type="scientific">Litorilituus lipolyticus</name>
    <dbReference type="NCBI Taxonomy" id="2491017"/>
    <lineage>
        <taxon>Bacteria</taxon>
        <taxon>Pseudomonadati</taxon>
        <taxon>Pseudomonadota</taxon>
        <taxon>Gammaproteobacteria</taxon>
        <taxon>Alteromonadales</taxon>
        <taxon>Colwelliaceae</taxon>
        <taxon>Litorilituus</taxon>
    </lineage>
</organism>
<dbReference type="InterPro" id="IPR052022">
    <property type="entry name" value="26kDa_periplasmic_antigen"/>
</dbReference>
<accession>A0A502KMH7</accession>
<dbReference type="PANTHER" id="PTHR34387:SF2">
    <property type="entry name" value="SLR1258 PROTEIN"/>
    <property type="match status" value="1"/>
</dbReference>
<keyword evidence="2" id="KW-1185">Reference proteome</keyword>
<protein>
    <submittedName>
        <fullName evidence="1">DUF541 domain-containing protein</fullName>
    </submittedName>
</protein>
<name>A0A502KMH7_9GAMM</name>
<dbReference type="Gene3D" id="3.30.70.2970">
    <property type="entry name" value="Protein of unknown function (DUF541), domain 2"/>
    <property type="match status" value="1"/>
</dbReference>
<sequence>MLNIPKVFQLCLFFITIYSVEVKADAQVIEVSGEGIIEVAPNNFTLSLTISERGRVPDKLKASVDKRSNIVINAAESIGVKEEAINSARVNLRVVEEKPAIELHGVEVKHKFPSTNTKPLKGSVYIDSNEISTQKYEKQKPTLFELTRRVTINFSSIDDYDKFLTQIVKIRVNHISSLSMTVKDSNKLYQQALTQAISQASQKASVIAKHAGVTLGKMVYLKELSNNHYQPQYSMAMMAEDSSVRHRSLTGTNKIKASVIVKFAIN</sequence>